<keyword evidence="2" id="KW-1185">Reference proteome</keyword>
<sequence length="103" mass="12305">MFYKKGDNIYDEAILNEVCEYMGIYPTEEFQDYFVKDTMELVDTVFSQNSKFNVKYVENRSLKYDSSVTKTKHYTIDKKSYSTSNFYLDNKKLYENKLFVEAA</sequence>
<name>A0ABS2MKD9_9FIRM</name>
<dbReference type="Proteomes" id="UP000720595">
    <property type="component" value="Unassembled WGS sequence"/>
</dbReference>
<accession>A0ABS2MKD9</accession>
<proteinExistence type="predicted"/>
<protein>
    <submittedName>
        <fullName evidence="1">Uncharacterized protein</fullName>
    </submittedName>
</protein>
<comment type="caution">
    <text evidence="1">The sequence shown here is derived from an EMBL/GenBank/DDBJ whole genome shotgun (WGS) entry which is preliminary data.</text>
</comment>
<evidence type="ECO:0000313" key="2">
    <source>
        <dbReference type="Proteomes" id="UP000720595"/>
    </source>
</evidence>
<reference evidence="1 2" key="1">
    <citation type="submission" date="2021-01" db="EMBL/GenBank/DDBJ databases">
        <title>Genomic Encyclopedia of Type Strains, Phase IV (KMG-IV): sequencing the most valuable type-strain genomes for metagenomic binning, comparative biology and taxonomic classification.</title>
        <authorList>
            <person name="Goeker M."/>
        </authorList>
    </citation>
    <scope>NUCLEOTIDE SEQUENCE [LARGE SCALE GENOMIC DNA]</scope>
    <source>
        <strain evidence="1 2">DSM 21461</strain>
    </source>
</reference>
<evidence type="ECO:0000313" key="1">
    <source>
        <dbReference type="EMBL" id="MBM7550490.1"/>
    </source>
</evidence>
<dbReference type="EMBL" id="JAFBDH010000005">
    <property type="protein sequence ID" value="MBM7550490.1"/>
    <property type="molecule type" value="Genomic_DNA"/>
</dbReference>
<dbReference type="RefSeq" id="WP_205052013.1">
    <property type="nucleotide sequence ID" value="NZ_JAFBDH010000005.1"/>
</dbReference>
<gene>
    <name evidence="1" type="ORF">JOD41_001227</name>
</gene>
<organism evidence="1 2">
    <name type="scientific">Peptoniphilus gorbachii</name>
    <dbReference type="NCBI Taxonomy" id="411567"/>
    <lineage>
        <taxon>Bacteria</taxon>
        <taxon>Bacillati</taxon>
        <taxon>Bacillota</taxon>
        <taxon>Tissierellia</taxon>
        <taxon>Tissierellales</taxon>
        <taxon>Peptoniphilaceae</taxon>
        <taxon>Peptoniphilus</taxon>
    </lineage>
</organism>